<evidence type="ECO:0008006" key="3">
    <source>
        <dbReference type="Google" id="ProtNLM"/>
    </source>
</evidence>
<organism evidence="1 2">
    <name type="scientific">Caerostris extrusa</name>
    <name type="common">Bark spider</name>
    <name type="synonym">Caerostris bankana</name>
    <dbReference type="NCBI Taxonomy" id="172846"/>
    <lineage>
        <taxon>Eukaryota</taxon>
        <taxon>Metazoa</taxon>
        <taxon>Ecdysozoa</taxon>
        <taxon>Arthropoda</taxon>
        <taxon>Chelicerata</taxon>
        <taxon>Arachnida</taxon>
        <taxon>Araneae</taxon>
        <taxon>Araneomorphae</taxon>
        <taxon>Entelegynae</taxon>
        <taxon>Araneoidea</taxon>
        <taxon>Araneidae</taxon>
        <taxon>Caerostris</taxon>
    </lineage>
</organism>
<evidence type="ECO:0000313" key="1">
    <source>
        <dbReference type="EMBL" id="GIY53400.1"/>
    </source>
</evidence>
<protein>
    <recommendedName>
        <fullName evidence="3">Ribosomal protein S14</fullName>
    </recommendedName>
</protein>
<sequence>MIVNQRRYKKKSTFMTSNGHRISVKRFLLRRETLQKVEHTKTWSLCLGERQKIFPQKLTYLIPPVRLQPILQADRKSSGARDPLIPLNPRITNPRMKDDPQWVGICKLPGTRHGGANHIYLGTQEQKWCRYSFSLSVRLRQSGGVITSY</sequence>
<dbReference type="Proteomes" id="UP001054945">
    <property type="component" value="Unassembled WGS sequence"/>
</dbReference>
<evidence type="ECO:0000313" key="2">
    <source>
        <dbReference type="Proteomes" id="UP001054945"/>
    </source>
</evidence>
<comment type="caution">
    <text evidence="1">The sequence shown here is derived from an EMBL/GenBank/DDBJ whole genome shotgun (WGS) entry which is preliminary data.</text>
</comment>
<proteinExistence type="predicted"/>
<dbReference type="AlphaFoldDB" id="A0AAV4U6Z4"/>
<gene>
    <name evidence="1" type="ORF">CEXT_517531</name>
</gene>
<reference evidence="1 2" key="1">
    <citation type="submission" date="2021-06" db="EMBL/GenBank/DDBJ databases">
        <title>Caerostris extrusa draft genome.</title>
        <authorList>
            <person name="Kono N."/>
            <person name="Arakawa K."/>
        </authorList>
    </citation>
    <scope>NUCLEOTIDE SEQUENCE [LARGE SCALE GENOMIC DNA]</scope>
</reference>
<accession>A0AAV4U6Z4</accession>
<dbReference type="EMBL" id="BPLR01012362">
    <property type="protein sequence ID" value="GIY53400.1"/>
    <property type="molecule type" value="Genomic_DNA"/>
</dbReference>
<keyword evidence="2" id="KW-1185">Reference proteome</keyword>
<name>A0AAV4U6Z4_CAEEX</name>